<evidence type="ECO:0000313" key="1">
    <source>
        <dbReference type="EMBL" id="GAT52184.1"/>
    </source>
</evidence>
<gene>
    <name evidence="1" type="ORF">MCHLO_09262</name>
</gene>
<name>A0ABQ0LM70_MYCCL</name>
<dbReference type="Proteomes" id="UP000815677">
    <property type="component" value="Unassembled WGS sequence"/>
</dbReference>
<accession>A0ABQ0LM70</accession>
<reference evidence="1" key="1">
    <citation type="submission" date="2014-09" db="EMBL/GenBank/DDBJ databases">
        <title>Genome sequence of the luminous mushroom Mycena chlorophos for searching fungal bioluminescence genes.</title>
        <authorList>
            <person name="Tanaka Y."/>
            <person name="Kasuga D."/>
            <person name="Oba Y."/>
            <person name="Hase S."/>
            <person name="Sato K."/>
            <person name="Oba Y."/>
            <person name="Sakakibara Y."/>
        </authorList>
    </citation>
    <scope>NUCLEOTIDE SEQUENCE</scope>
</reference>
<proteinExistence type="predicted"/>
<sequence>MVMNEVFFNTISLHLSTPALRAVHDRQRDHRARKLVCVLEDMEGLQADLGRVVRVALRGLFLSKISLNLGMDVFTIAHKLDHRRRKELFDGLIQVIRAMVPKAGNGPLFVVQPEANAGAGEGLIFTTKGKDVLKNWSFHDRYNQFGRPTVLERMLSALLPADPASYSTNLLQTPQTHARLSSGTLTLVPALTSLSYLTISVISCDPGTSHW</sequence>
<organism evidence="1 2">
    <name type="scientific">Mycena chlorophos</name>
    <name type="common">Agaric fungus</name>
    <name type="synonym">Agaricus chlorophos</name>
    <dbReference type="NCBI Taxonomy" id="658473"/>
    <lineage>
        <taxon>Eukaryota</taxon>
        <taxon>Fungi</taxon>
        <taxon>Dikarya</taxon>
        <taxon>Basidiomycota</taxon>
        <taxon>Agaricomycotina</taxon>
        <taxon>Agaricomycetes</taxon>
        <taxon>Agaricomycetidae</taxon>
        <taxon>Agaricales</taxon>
        <taxon>Marasmiineae</taxon>
        <taxon>Mycenaceae</taxon>
        <taxon>Mycena</taxon>
    </lineage>
</organism>
<evidence type="ECO:0000313" key="2">
    <source>
        <dbReference type="Proteomes" id="UP000815677"/>
    </source>
</evidence>
<dbReference type="EMBL" id="DF847621">
    <property type="protein sequence ID" value="GAT52184.1"/>
    <property type="molecule type" value="Genomic_DNA"/>
</dbReference>
<protein>
    <submittedName>
        <fullName evidence="1">Uncharacterized protein</fullName>
    </submittedName>
</protein>
<keyword evidence="2" id="KW-1185">Reference proteome</keyword>